<feature type="region of interest" description="Disordered" evidence="1">
    <location>
        <begin position="1"/>
        <end position="68"/>
    </location>
</feature>
<evidence type="ECO:0000313" key="3">
    <source>
        <dbReference type="Proteomes" id="UP001552479"/>
    </source>
</evidence>
<dbReference type="Pfam" id="PF19746">
    <property type="entry name" value="DUF6233"/>
    <property type="match status" value="1"/>
</dbReference>
<sequence>MQASRSAGTPSWSPAPVPAAGILPPLHHPPMPSPTGPRPGETTPIGGKSSTPATPTRQPATGPRPTVIHHAPCFLTKDRAELTTDQAVQALRSPGARACDACGADQLHARRPILPPG</sequence>
<evidence type="ECO:0000313" key="2">
    <source>
        <dbReference type="EMBL" id="MEV4925068.1"/>
    </source>
</evidence>
<reference evidence="2 3" key="1">
    <citation type="submission" date="2024-06" db="EMBL/GenBank/DDBJ databases">
        <title>The Natural Products Discovery Center: Release of the First 8490 Sequenced Strains for Exploring Actinobacteria Biosynthetic Diversity.</title>
        <authorList>
            <person name="Kalkreuter E."/>
            <person name="Kautsar S.A."/>
            <person name="Yang D."/>
            <person name="Bader C.D."/>
            <person name="Teijaro C.N."/>
            <person name="Fluegel L."/>
            <person name="Davis C.M."/>
            <person name="Simpson J.R."/>
            <person name="Lauterbach L."/>
            <person name="Steele A.D."/>
            <person name="Gui C."/>
            <person name="Meng S."/>
            <person name="Li G."/>
            <person name="Viehrig K."/>
            <person name="Ye F."/>
            <person name="Su P."/>
            <person name="Kiefer A.F."/>
            <person name="Nichols A."/>
            <person name="Cepeda A.J."/>
            <person name="Yan W."/>
            <person name="Fan B."/>
            <person name="Jiang Y."/>
            <person name="Adhikari A."/>
            <person name="Zheng C.-J."/>
            <person name="Schuster L."/>
            <person name="Cowan T.M."/>
            <person name="Smanski M.J."/>
            <person name="Chevrette M.G."/>
            <person name="De Carvalho L.P.S."/>
            <person name="Shen B."/>
        </authorList>
    </citation>
    <scope>NUCLEOTIDE SEQUENCE [LARGE SCALE GENOMIC DNA]</scope>
    <source>
        <strain evidence="2 3">NPDC053791</strain>
    </source>
</reference>
<organism evidence="2 3">
    <name type="scientific">Streptomyces roseoverticillatus</name>
    <dbReference type="NCBI Taxonomy" id="66429"/>
    <lineage>
        <taxon>Bacteria</taxon>
        <taxon>Bacillati</taxon>
        <taxon>Actinomycetota</taxon>
        <taxon>Actinomycetes</taxon>
        <taxon>Kitasatosporales</taxon>
        <taxon>Streptomycetaceae</taxon>
        <taxon>Streptomyces</taxon>
    </lineage>
</organism>
<evidence type="ECO:0000256" key="1">
    <source>
        <dbReference type="SAM" id="MobiDB-lite"/>
    </source>
</evidence>
<feature type="compositionally biased region" description="Polar residues" evidence="1">
    <location>
        <begin position="1"/>
        <end position="12"/>
    </location>
</feature>
<protein>
    <submittedName>
        <fullName evidence="2">DUF6233 domain-containing protein</fullName>
    </submittedName>
</protein>
<dbReference type="RefSeq" id="WP_366088897.1">
    <property type="nucleotide sequence ID" value="NZ_JBFASG010000019.1"/>
</dbReference>
<feature type="compositionally biased region" description="Pro residues" evidence="1">
    <location>
        <begin position="26"/>
        <end position="37"/>
    </location>
</feature>
<feature type="compositionally biased region" description="Polar residues" evidence="1">
    <location>
        <begin position="48"/>
        <end position="59"/>
    </location>
</feature>
<dbReference type="InterPro" id="IPR046200">
    <property type="entry name" value="DUF6233"/>
</dbReference>
<dbReference type="EMBL" id="JBFASG010000019">
    <property type="protein sequence ID" value="MEV4925068.1"/>
    <property type="molecule type" value="Genomic_DNA"/>
</dbReference>
<accession>A0ABV3IX65</accession>
<dbReference type="Proteomes" id="UP001552479">
    <property type="component" value="Unassembled WGS sequence"/>
</dbReference>
<keyword evidence="3" id="KW-1185">Reference proteome</keyword>
<comment type="caution">
    <text evidence="2">The sequence shown here is derived from an EMBL/GenBank/DDBJ whole genome shotgun (WGS) entry which is preliminary data.</text>
</comment>
<proteinExistence type="predicted"/>
<name>A0ABV3IX65_9ACTN</name>
<gene>
    <name evidence="2" type="ORF">AB0L03_19895</name>
</gene>